<gene>
    <name evidence="4" type="ORF">Clacol_004732</name>
</gene>
<keyword evidence="5" id="KW-1185">Reference proteome</keyword>
<sequence>MKEKKTIAVMGATGRQGGSVARFLLNDGTFAVKVLTQLIAKGAEVARADLDDVETLKKAFEGVYGVFGMTNFWEPGVGYEREIRQGKNLVDAAKAKNVKHFVWSTLDRDTAKPAHWESKAEVNDYLIASGVPWTSLYTSFFFENYCGLVSPQKQPDGSYKIPLIMIADIPFAVNSAAETGAFVLAAFLHPEEWINKDIKIATDFLSPNRIAELMSEVSGRKVFVDQINKEQFDNDKSLPEEVHNKYVLRVQPLTCFEGALQDNPGPPFRDPELTRKLYPEMKTFESWVKENQKDIFRN</sequence>
<keyword evidence="2" id="KW-0521">NADP</keyword>
<evidence type="ECO:0000313" key="5">
    <source>
        <dbReference type="Proteomes" id="UP001050691"/>
    </source>
</evidence>
<evidence type="ECO:0000313" key="4">
    <source>
        <dbReference type="EMBL" id="GJJ10506.1"/>
    </source>
</evidence>
<feature type="domain" description="NmrA-like" evidence="3">
    <location>
        <begin position="3"/>
        <end position="244"/>
    </location>
</feature>
<dbReference type="CDD" id="cd05251">
    <property type="entry name" value="NmrA_like_SDR_a"/>
    <property type="match status" value="1"/>
</dbReference>
<dbReference type="SUPFAM" id="SSF51735">
    <property type="entry name" value="NAD(P)-binding Rossmann-fold domains"/>
    <property type="match status" value="1"/>
</dbReference>
<dbReference type="Proteomes" id="UP001050691">
    <property type="component" value="Unassembled WGS sequence"/>
</dbReference>
<protein>
    <recommendedName>
        <fullName evidence="3">NmrA-like domain-containing protein</fullName>
    </recommendedName>
</protein>
<dbReference type="GO" id="GO:0005634">
    <property type="term" value="C:nucleus"/>
    <property type="evidence" value="ECO:0007669"/>
    <property type="project" value="TreeGrafter"/>
</dbReference>
<dbReference type="InterPro" id="IPR036291">
    <property type="entry name" value="NAD(P)-bd_dom_sf"/>
</dbReference>
<proteinExistence type="inferred from homology"/>
<dbReference type="PANTHER" id="PTHR42748:SF7">
    <property type="entry name" value="NMRA LIKE REDOX SENSOR 1-RELATED"/>
    <property type="match status" value="1"/>
</dbReference>
<evidence type="ECO:0000256" key="2">
    <source>
        <dbReference type="ARBA" id="ARBA00022857"/>
    </source>
</evidence>
<name>A0AAV5ADD7_9AGAM</name>
<dbReference type="PANTHER" id="PTHR42748">
    <property type="entry name" value="NITROGEN METABOLITE REPRESSION PROTEIN NMRA FAMILY MEMBER"/>
    <property type="match status" value="1"/>
</dbReference>
<dbReference type="InterPro" id="IPR051164">
    <property type="entry name" value="NmrA-like_oxidored"/>
</dbReference>
<dbReference type="InterPro" id="IPR008030">
    <property type="entry name" value="NmrA-like"/>
</dbReference>
<accession>A0AAV5ADD7</accession>
<evidence type="ECO:0000256" key="1">
    <source>
        <dbReference type="ARBA" id="ARBA00006328"/>
    </source>
</evidence>
<organism evidence="4 5">
    <name type="scientific">Clathrus columnatus</name>
    <dbReference type="NCBI Taxonomy" id="1419009"/>
    <lineage>
        <taxon>Eukaryota</taxon>
        <taxon>Fungi</taxon>
        <taxon>Dikarya</taxon>
        <taxon>Basidiomycota</taxon>
        <taxon>Agaricomycotina</taxon>
        <taxon>Agaricomycetes</taxon>
        <taxon>Phallomycetidae</taxon>
        <taxon>Phallales</taxon>
        <taxon>Clathraceae</taxon>
        <taxon>Clathrus</taxon>
    </lineage>
</organism>
<dbReference type="Gene3D" id="3.90.25.10">
    <property type="entry name" value="UDP-galactose 4-epimerase, domain 1"/>
    <property type="match status" value="1"/>
</dbReference>
<comment type="similarity">
    <text evidence="1">Belongs to the NmrA-type oxidoreductase family.</text>
</comment>
<dbReference type="Gene3D" id="3.40.50.720">
    <property type="entry name" value="NAD(P)-binding Rossmann-like Domain"/>
    <property type="match status" value="1"/>
</dbReference>
<reference evidence="4" key="1">
    <citation type="submission" date="2021-10" db="EMBL/GenBank/DDBJ databases">
        <title>De novo Genome Assembly of Clathrus columnatus (Basidiomycota, Fungi) Using Illumina and Nanopore Sequence Data.</title>
        <authorList>
            <person name="Ogiso-Tanaka E."/>
            <person name="Itagaki H."/>
            <person name="Hosoya T."/>
            <person name="Hosaka K."/>
        </authorList>
    </citation>
    <scope>NUCLEOTIDE SEQUENCE</scope>
    <source>
        <strain evidence="4">MO-923</strain>
    </source>
</reference>
<dbReference type="EMBL" id="BPWL01000005">
    <property type="protein sequence ID" value="GJJ10506.1"/>
    <property type="molecule type" value="Genomic_DNA"/>
</dbReference>
<dbReference type="AlphaFoldDB" id="A0AAV5ADD7"/>
<dbReference type="Pfam" id="PF05368">
    <property type="entry name" value="NmrA"/>
    <property type="match status" value="1"/>
</dbReference>
<comment type="caution">
    <text evidence="4">The sequence shown here is derived from an EMBL/GenBank/DDBJ whole genome shotgun (WGS) entry which is preliminary data.</text>
</comment>
<evidence type="ECO:0000259" key="3">
    <source>
        <dbReference type="Pfam" id="PF05368"/>
    </source>
</evidence>